<dbReference type="Gene3D" id="3.40.640.10">
    <property type="entry name" value="Type I PLP-dependent aspartate aminotransferase-like (Major domain)"/>
    <property type="match status" value="1"/>
</dbReference>
<dbReference type="InterPro" id="IPR016454">
    <property type="entry name" value="Cysteine_dSase"/>
</dbReference>
<dbReference type="InterPro" id="IPR000192">
    <property type="entry name" value="Aminotrans_V_dom"/>
</dbReference>
<proteinExistence type="inferred from homology"/>
<keyword evidence="5 8" id="KW-0663">Pyridoxal phosphate</keyword>
<protein>
    <recommendedName>
        <fullName evidence="8">Cysteine desulfurase</fullName>
        <ecNumber evidence="8">2.8.1.7</ecNumber>
    </recommendedName>
</protein>
<dbReference type="InterPro" id="IPR015421">
    <property type="entry name" value="PyrdxlP-dep_Trfase_major"/>
</dbReference>
<dbReference type="CDD" id="cd06453">
    <property type="entry name" value="SufS_like"/>
    <property type="match status" value="1"/>
</dbReference>
<dbReference type="AlphaFoldDB" id="A0A4R3I7A3"/>
<comment type="similarity">
    <text evidence="3 8">Belongs to the class-V pyridoxal-phosphate-dependent aminotransferase family. Csd subfamily.</text>
</comment>
<dbReference type="RefSeq" id="WP_132700781.1">
    <property type="nucleotide sequence ID" value="NZ_SLZR01000004.1"/>
</dbReference>
<evidence type="ECO:0000256" key="5">
    <source>
        <dbReference type="ARBA" id="ARBA00022898"/>
    </source>
</evidence>
<evidence type="ECO:0000256" key="4">
    <source>
        <dbReference type="ARBA" id="ARBA00022679"/>
    </source>
</evidence>
<evidence type="ECO:0000256" key="1">
    <source>
        <dbReference type="ARBA" id="ARBA00001933"/>
    </source>
</evidence>
<comment type="catalytic activity">
    <reaction evidence="6 8">
        <text>(sulfur carrier)-H + L-cysteine = (sulfur carrier)-SH + L-alanine</text>
        <dbReference type="Rhea" id="RHEA:43892"/>
        <dbReference type="Rhea" id="RHEA-COMP:14737"/>
        <dbReference type="Rhea" id="RHEA-COMP:14739"/>
        <dbReference type="ChEBI" id="CHEBI:29917"/>
        <dbReference type="ChEBI" id="CHEBI:35235"/>
        <dbReference type="ChEBI" id="CHEBI:57972"/>
        <dbReference type="ChEBI" id="CHEBI:64428"/>
        <dbReference type="EC" id="2.8.1.7"/>
    </reaction>
</comment>
<evidence type="ECO:0000313" key="11">
    <source>
        <dbReference type="Proteomes" id="UP000295793"/>
    </source>
</evidence>
<dbReference type="GO" id="GO:0016829">
    <property type="term" value="F:lyase activity"/>
    <property type="evidence" value="ECO:0007669"/>
    <property type="project" value="UniProtKB-KW"/>
</dbReference>
<dbReference type="SUPFAM" id="SSF53383">
    <property type="entry name" value="PLP-dependent transferases"/>
    <property type="match status" value="1"/>
</dbReference>
<evidence type="ECO:0000256" key="8">
    <source>
        <dbReference type="RuleBase" id="RU004506"/>
    </source>
</evidence>
<dbReference type="InterPro" id="IPR015424">
    <property type="entry name" value="PyrdxlP-dep_Trfase"/>
</dbReference>
<dbReference type="InterPro" id="IPR010970">
    <property type="entry name" value="Cys_dSase_SufS"/>
</dbReference>
<dbReference type="PANTHER" id="PTHR43586">
    <property type="entry name" value="CYSTEINE DESULFURASE"/>
    <property type="match status" value="1"/>
</dbReference>
<keyword evidence="10" id="KW-0456">Lyase</keyword>
<dbReference type="PIRSF" id="PIRSF005572">
    <property type="entry name" value="NifS"/>
    <property type="match status" value="1"/>
</dbReference>
<dbReference type="InterPro" id="IPR020578">
    <property type="entry name" value="Aminotrans_V_PyrdxlP_BS"/>
</dbReference>
<evidence type="ECO:0000256" key="6">
    <source>
        <dbReference type="ARBA" id="ARBA00050776"/>
    </source>
</evidence>
<dbReference type="InterPro" id="IPR015422">
    <property type="entry name" value="PyrdxlP-dep_Trfase_small"/>
</dbReference>
<organism evidence="10 11">
    <name type="scientific">Reinekea marinisedimentorum</name>
    <dbReference type="NCBI Taxonomy" id="230495"/>
    <lineage>
        <taxon>Bacteria</taxon>
        <taxon>Pseudomonadati</taxon>
        <taxon>Pseudomonadota</taxon>
        <taxon>Gammaproteobacteria</taxon>
        <taxon>Oceanospirillales</taxon>
        <taxon>Saccharospirillaceae</taxon>
        <taxon>Reinekea</taxon>
    </lineage>
</organism>
<feature type="domain" description="Aminotransferase class V" evidence="9">
    <location>
        <begin position="25"/>
        <end position="394"/>
    </location>
</feature>
<accession>A0A4R3I7A3</accession>
<dbReference type="Proteomes" id="UP000295793">
    <property type="component" value="Unassembled WGS sequence"/>
</dbReference>
<dbReference type="EMBL" id="SLZR01000004">
    <property type="protein sequence ID" value="TCS42016.1"/>
    <property type="molecule type" value="Genomic_DNA"/>
</dbReference>
<keyword evidence="4 8" id="KW-0808">Transferase</keyword>
<comment type="function">
    <text evidence="2 8">Catalyzes the removal of elemental sulfur and selenium atoms from L-cysteine, L-cystine, L-selenocysteine, and L-selenocystine to produce L-alanine.</text>
</comment>
<dbReference type="Gene3D" id="3.90.1150.10">
    <property type="entry name" value="Aspartate Aminotransferase, domain 1"/>
    <property type="match status" value="1"/>
</dbReference>
<comment type="cofactor">
    <cofactor evidence="1 7">
        <name>pyridoxal 5'-phosphate</name>
        <dbReference type="ChEBI" id="CHEBI:597326"/>
    </cofactor>
</comment>
<dbReference type="OrthoDB" id="9808002at2"/>
<evidence type="ECO:0000313" key="10">
    <source>
        <dbReference type="EMBL" id="TCS42016.1"/>
    </source>
</evidence>
<evidence type="ECO:0000256" key="3">
    <source>
        <dbReference type="ARBA" id="ARBA00010447"/>
    </source>
</evidence>
<dbReference type="GO" id="GO:0030170">
    <property type="term" value="F:pyridoxal phosphate binding"/>
    <property type="evidence" value="ECO:0007669"/>
    <property type="project" value="UniProtKB-UniRule"/>
</dbReference>
<dbReference type="PANTHER" id="PTHR43586:SF8">
    <property type="entry name" value="CYSTEINE DESULFURASE 1, CHLOROPLASTIC"/>
    <property type="match status" value="1"/>
</dbReference>
<dbReference type="PROSITE" id="PS00595">
    <property type="entry name" value="AA_TRANSFER_CLASS_5"/>
    <property type="match status" value="1"/>
</dbReference>
<name>A0A4R3I7A3_9GAMM</name>
<evidence type="ECO:0000256" key="7">
    <source>
        <dbReference type="RuleBase" id="RU004504"/>
    </source>
</evidence>
<evidence type="ECO:0000256" key="2">
    <source>
        <dbReference type="ARBA" id="ARBA00002824"/>
    </source>
</evidence>
<dbReference type="GO" id="GO:0006534">
    <property type="term" value="P:cysteine metabolic process"/>
    <property type="evidence" value="ECO:0007669"/>
    <property type="project" value="UniProtKB-UniRule"/>
</dbReference>
<evidence type="ECO:0000259" key="9">
    <source>
        <dbReference type="Pfam" id="PF00266"/>
    </source>
</evidence>
<keyword evidence="11" id="KW-1185">Reference proteome</keyword>
<gene>
    <name evidence="10" type="ORF">BCF53_104120</name>
</gene>
<dbReference type="EC" id="2.8.1.7" evidence="8"/>
<comment type="caution">
    <text evidence="10">The sequence shown here is derived from an EMBL/GenBank/DDBJ whole genome shotgun (WGS) entry which is preliminary data.</text>
</comment>
<dbReference type="Pfam" id="PF00266">
    <property type="entry name" value="Aminotran_5"/>
    <property type="match status" value="1"/>
</dbReference>
<reference evidence="10 11" key="1">
    <citation type="submission" date="2019-03" db="EMBL/GenBank/DDBJ databases">
        <title>Genomic Encyclopedia of Archaeal and Bacterial Type Strains, Phase II (KMG-II): from individual species to whole genera.</title>
        <authorList>
            <person name="Goeker M."/>
        </authorList>
    </citation>
    <scope>NUCLEOTIDE SEQUENCE [LARGE SCALE GENOMIC DNA]</scope>
    <source>
        <strain evidence="10 11">DSM 15388</strain>
    </source>
</reference>
<sequence length="406" mass="44424">MSFDVNIIRQDFPILAQTINDKPLIYLDNGATTQKPNAVIDAICHYYRHDNSNVHRGAHTLSDRATGYFEQARQTVKAFINAASTDEIIWTKGTTEGVNLVAFSWGLENLKAGDRVLVSQMEHHANIVPWQMVCQRTGAELVPIPVTEDGELDMDAFKALLDSRVKFVSMVQVSNALGTVNPVKEVIELAHQVGAKVLIDGAQAVAHWPIDVAELDCDFYAFSGHKLYGPTGIGVLYGKQALLDEMTPFMGGGEMIETVTFAKTTYNKLPYKFEPGTPNIAGAIGLGAAIDYVTALDRKAVAAHEHDVLQYALERAAGYEGFRLIGNAKNRAGVMSFVLDGAHPQDVGTLLDQQGVAVRTGNHCAMPIMDHFNVTGTVRASFALYNSREDVDGLFNALDKVKYFLF</sequence>
<dbReference type="GO" id="GO:0031071">
    <property type="term" value="F:cysteine desulfurase activity"/>
    <property type="evidence" value="ECO:0007669"/>
    <property type="project" value="UniProtKB-UniRule"/>
</dbReference>
<dbReference type="NCBIfam" id="TIGR01979">
    <property type="entry name" value="sufS"/>
    <property type="match status" value="1"/>
</dbReference>